<accession>A0ABD2TUQ5</accession>
<dbReference type="AlphaFoldDB" id="A0ABD2TUQ5"/>
<feature type="region of interest" description="Disordered" evidence="1">
    <location>
        <begin position="240"/>
        <end position="264"/>
    </location>
</feature>
<gene>
    <name evidence="2" type="ORF">AABB24_015994</name>
</gene>
<protein>
    <recommendedName>
        <fullName evidence="4">Replication factor A C-terminal domain-containing protein</fullName>
    </recommendedName>
</protein>
<organism evidence="2 3">
    <name type="scientific">Solanum stoloniferum</name>
    <dbReference type="NCBI Taxonomy" id="62892"/>
    <lineage>
        <taxon>Eukaryota</taxon>
        <taxon>Viridiplantae</taxon>
        <taxon>Streptophyta</taxon>
        <taxon>Embryophyta</taxon>
        <taxon>Tracheophyta</taxon>
        <taxon>Spermatophyta</taxon>
        <taxon>Magnoliopsida</taxon>
        <taxon>eudicotyledons</taxon>
        <taxon>Gunneridae</taxon>
        <taxon>Pentapetalae</taxon>
        <taxon>asterids</taxon>
        <taxon>lamiids</taxon>
        <taxon>Solanales</taxon>
        <taxon>Solanaceae</taxon>
        <taxon>Solanoideae</taxon>
        <taxon>Solaneae</taxon>
        <taxon>Solanum</taxon>
    </lineage>
</organism>
<comment type="caution">
    <text evidence="2">The sequence shown here is derived from an EMBL/GenBank/DDBJ whole genome shotgun (WGS) entry which is preliminary data.</text>
</comment>
<evidence type="ECO:0000256" key="1">
    <source>
        <dbReference type="SAM" id="MobiDB-lite"/>
    </source>
</evidence>
<evidence type="ECO:0000313" key="2">
    <source>
        <dbReference type="EMBL" id="KAL3359207.1"/>
    </source>
</evidence>
<evidence type="ECO:0000313" key="3">
    <source>
        <dbReference type="Proteomes" id="UP001627284"/>
    </source>
</evidence>
<dbReference type="EMBL" id="JBJKTR010000009">
    <property type="protein sequence ID" value="KAL3359207.1"/>
    <property type="molecule type" value="Genomic_DNA"/>
</dbReference>
<name>A0ABD2TUQ5_9SOLN</name>
<keyword evidence="3" id="KW-1185">Reference proteome</keyword>
<evidence type="ECO:0008006" key="4">
    <source>
        <dbReference type="Google" id="ProtNLM"/>
    </source>
</evidence>
<sequence length="264" mass="29593">MLLSRALEKTSTSSSVPPMIVTPAGQQVISIAEMSSAASMGLFYVEVEISDEFQDFCVLECSGCEQKKRTKDKKSFECPKCNRKTTLVPRCIFQIDLINDIAITIAFIFAELGEKLLSMTAEDIFDITCAKEGRFARMSGKNVNAPIPPIALVSEEETEESMFKKFIETKERIAATKRRLALLDQTEWMLRERIIEVDMETSSVKRKIAKIDQKIINITKASARISEIEWDIKKLNFGNASSMRENGKTKEGSDDESTGSSPYS</sequence>
<dbReference type="Gene3D" id="2.40.50.140">
    <property type="entry name" value="Nucleic acid-binding proteins"/>
    <property type="match status" value="1"/>
</dbReference>
<dbReference type="Proteomes" id="UP001627284">
    <property type="component" value="Unassembled WGS sequence"/>
</dbReference>
<dbReference type="SUPFAM" id="SSF50249">
    <property type="entry name" value="Nucleic acid-binding proteins"/>
    <property type="match status" value="1"/>
</dbReference>
<proteinExistence type="predicted"/>
<reference evidence="2 3" key="1">
    <citation type="submission" date="2024-05" db="EMBL/GenBank/DDBJ databases">
        <title>De novo assembly of an allotetraploid wild potato.</title>
        <authorList>
            <person name="Hosaka A.J."/>
        </authorList>
    </citation>
    <scope>NUCLEOTIDE SEQUENCE [LARGE SCALE GENOMIC DNA]</scope>
    <source>
        <tissue evidence="2">Young leaves</tissue>
    </source>
</reference>
<dbReference type="InterPro" id="IPR012340">
    <property type="entry name" value="NA-bd_OB-fold"/>
</dbReference>